<evidence type="ECO:0000313" key="4">
    <source>
        <dbReference type="Proteomes" id="UP000041254"/>
    </source>
</evidence>
<feature type="signal peptide" evidence="1">
    <location>
        <begin position="1"/>
        <end position="17"/>
    </location>
</feature>
<dbReference type="VEuPathDB" id="CryptoDB:Vbra_2925"/>
<sequence>MRCVVPQLLFIVWVCTAQEPGCLLEENVDYAAGADIEAASSGFPSHLRCADWCAVTERCEYWVHVGFGDDGMCFLKTAREPVMPRAANPDEGLQVTAGNKACGDPSSMVAKGCILEENVDRATDSDTDLRAAISGFPEYLSCADWCAGTEGCEYWVHLGTGDDGSCWLKTARDPAVHPAPDEDGRKFTAGSKACGDPENMLRINGQDDSSGSDESAGCFSSKTASNAPVVYHRHCDAVQKGYQTANWCQVQCMGNPDCNAFVYQLKKGHYKHTDPNSVNQVDCFLLADKGDTFTPGKKERNKDLEFTFGPKYCPGEEPPWDKPIEEWPLRINAGGPPHEDVYDKEVATGQILHGASRPYGSLL</sequence>
<reference evidence="3 4" key="1">
    <citation type="submission" date="2014-11" db="EMBL/GenBank/DDBJ databases">
        <authorList>
            <person name="Zhu J."/>
            <person name="Qi W."/>
            <person name="Song R."/>
        </authorList>
    </citation>
    <scope>NUCLEOTIDE SEQUENCE [LARGE SCALE GENOMIC DNA]</scope>
</reference>
<feature type="domain" description="Apple" evidence="2">
    <location>
        <begin position="244"/>
        <end position="268"/>
    </location>
</feature>
<dbReference type="PhylomeDB" id="A0A0G4EN10"/>
<keyword evidence="4" id="KW-1185">Reference proteome</keyword>
<feature type="domain" description="Apple" evidence="2">
    <location>
        <begin position="139"/>
        <end position="169"/>
    </location>
</feature>
<evidence type="ECO:0000313" key="3">
    <source>
        <dbReference type="EMBL" id="CEL99217.1"/>
    </source>
</evidence>
<feature type="chain" id="PRO_5005187355" description="Apple domain-containing protein" evidence="1">
    <location>
        <begin position="18"/>
        <end position="363"/>
    </location>
</feature>
<dbReference type="Proteomes" id="UP000041254">
    <property type="component" value="Unassembled WGS sequence"/>
</dbReference>
<dbReference type="AlphaFoldDB" id="A0A0G4EN10"/>
<keyword evidence="1" id="KW-0732">Signal</keyword>
<gene>
    <name evidence="3" type="ORF">Vbra_2925</name>
</gene>
<dbReference type="InParanoid" id="A0A0G4EN10"/>
<dbReference type="InterPro" id="IPR003609">
    <property type="entry name" value="Pan_app"/>
</dbReference>
<protein>
    <recommendedName>
        <fullName evidence="2">Apple domain-containing protein</fullName>
    </recommendedName>
</protein>
<evidence type="ECO:0000256" key="1">
    <source>
        <dbReference type="SAM" id="SignalP"/>
    </source>
</evidence>
<organism evidence="3 4">
    <name type="scientific">Vitrella brassicaformis (strain CCMP3155)</name>
    <dbReference type="NCBI Taxonomy" id="1169540"/>
    <lineage>
        <taxon>Eukaryota</taxon>
        <taxon>Sar</taxon>
        <taxon>Alveolata</taxon>
        <taxon>Colpodellida</taxon>
        <taxon>Vitrellaceae</taxon>
        <taxon>Vitrella</taxon>
    </lineage>
</organism>
<dbReference type="Pfam" id="PF14295">
    <property type="entry name" value="PAN_4"/>
    <property type="match status" value="3"/>
</dbReference>
<dbReference type="Gene3D" id="3.50.4.10">
    <property type="entry name" value="Hepatocyte Growth Factor"/>
    <property type="match status" value="3"/>
</dbReference>
<name>A0A0G4EN10_VITBC</name>
<proteinExistence type="predicted"/>
<evidence type="ECO:0000259" key="2">
    <source>
        <dbReference type="Pfam" id="PF14295"/>
    </source>
</evidence>
<dbReference type="EMBL" id="CDMY01000275">
    <property type="protein sequence ID" value="CEL99217.1"/>
    <property type="molecule type" value="Genomic_DNA"/>
</dbReference>
<feature type="domain" description="Apple" evidence="2">
    <location>
        <begin position="33"/>
        <end position="76"/>
    </location>
</feature>
<accession>A0A0G4EN10</accession>